<dbReference type="Pfam" id="PF01571">
    <property type="entry name" value="GCV_T"/>
    <property type="match status" value="1"/>
</dbReference>
<dbReference type="Proteomes" id="UP000824890">
    <property type="component" value="Unassembled WGS sequence"/>
</dbReference>
<evidence type="ECO:0000256" key="2">
    <source>
        <dbReference type="ARBA" id="ARBA00022946"/>
    </source>
</evidence>
<evidence type="ECO:0000313" key="5">
    <source>
        <dbReference type="EMBL" id="KAH0942967.1"/>
    </source>
</evidence>
<evidence type="ECO:0000259" key="3">
    <source>
        <dbReference type="Pfam" id="PF01571"/>
    </source>
</evidence>
<dbReference type="SUPFAM" id="SSF101790">
    <property type="entry name" value="Aminomethyltransferase beta-barrel domain"/>
    <property type="match status" value="1"/>
</dbReference>
<proteinExistence type="inferred from homology"/>
<comment type="similarity">
    <text evidence="1">Belongs to the GcvT family.</text>
</comment>
<reference evidence="5 6" key="1">
    <citation type="submission" date="2021-05" db="EMBL/GenBank/DDBJ databases">
        <title>Genome Assembly of Synthetic Allotetraploid Brassica napus Reveals Homoeologous Exchanges between Subgenomes.</title>
        <authorList>
            <person name="Davis J.T."/>
        </authorList>
    </citation>
    <scope>NUCLEOTIDE SEQUENCE [LARGE SCALE GENOMIC DNA]</scope>
    <source>
        <strain evidence="6">cv. Da-Ae</strain>
        <tissue evidence="5">Seedling</tissue>
    </source>
</reference>
<dbReference type="PANTHER" id="PTHR43757">
    <property type="entry name" value="AMINOMETHYLTRANSFERASE"/>
    <property type="match status" value="1"/>
</dbReference>
<gene>
    <name evidence="5" type="ORF">HID58_002604</name>
</gene>
<dbReference type="InterPro" id="IPR029043">
    <property type="entry name" value="GcvT/YgfZ_C"/>
</dbReference>
<organism evidence="5 6">
    <name type="scientific">Brassica napus</name>
    <name type="common">Rape</name>
    <dbReference type="NCBI Taxonomy" id="3708"/>
    <lineage>
        <taxon>Eukaryota</taxon>
        <taxon>Viridiplantae</taxon>
        <taxon>Streptophyta</taxon>
        <taxon>Embryophyta</taxon>
        <taxon>Tracheophyta</taxon>
        <taxon>Spermatophyta</taxon>
        <taxon>Magnoliopsida</taxon>
        <taxon>eudicotyledons</taxon>
        <taxon>Gunneridae</taxon>
        <taxon>Pentapetalae</taxon>
        <taxon>rosids</taxon>
        <taxon>malvids</taxon>
        <taxon>Brassicales</taxon>
        <taxon>Brassicaceae</taxon>
        <taxon>Brassiceae</taxon>
        <taxon>Brassica</taxon>
    </lineage>
</organism>
<keyword evidence="2" id="KW-0809">Transit peptide</keyword>
<dbReference type="Pfam" id="PF08669">
    <property type="entry name" value="GCV_T_C"/>
    <property type="match status" value="1"/>
</dbReference>
<dbReference type="InterPro" id="IPR028896">
    <property type="entry name" value="GcvT/YgfZ/DmdA"/>
</dbReference>
<keyword evidence="6" id="KW-1185">Reference proteome</keyword>
<comment type="caution">
    <text evidence="5">The sequence shown here is derived from an EMBL/GenBank/DDBJ whole genome shotgun (WGS) entry which is preliminary data.</text>
</comment>
<evidence type="ECO:0000256" key="1">
    <source>
        <dbReference type="ARBA" id="ARBA00008609"/>
    </source>
</evidence>
<dbReference type="InterPro" id="IPR017703">
    <property type="entry name" value="YgfZ/GCV_T_CS"/>
</dbReference>
<dbReference type="InterPro" id="IPR006222">
    <property type="entry name" value="GCVT_N"/>
</dbReference>
<accession>A0ABQ8ENS9</accession>
<dbReference type="Gene3D" id="3.30.1360.120">
    <property type="entry name" value="Probable tRNA modification gtpase trme, domain 1"/>
    <property type="match status" value="1"/>
</dbReference>
<sequence length="449" mass="49018">MKMAGLSHITATATALLPCFYNGTILRRSSLRLRNGGSREPKLRLRCVSPSEFDFSPPPIDHDLLDTISAGGGIVSEDGVVESFDNDDEALDAFDNGIVVVDLSHFGRIRVSGDDRLHFLHNQTTANFECLIEGQVIVFIIECRLLNSSNHFCGYVCSFLKGCDTVFVTPTARTIDIAHAWIMKNAIMLMVSPTTCQSIIEMLNKYIFFADKVEIKDITKQTCLFALAGPKCNQIMSKLNLGDLIGQPYGKHQHYTFDGMPITVGVGSLISDEGFTMLMSPAGAVSVWKTLLSEGAVPMGSEAWEKLRVLQGRPAPERELSKEFNVLEAGLWNSISLNKGTHEALVRCYKGQESIARLITYDGIKQRLCGLELSAQAEPGSTITFDGKKVGKLTSYTRGRNGSSHFGLGYIKKQAASVGTTVTIGEDISGIVAEVPYLSRQHPPTNPTS</sequence>
<protein>
    <recommendedName>
        <fullName evidence="7">Aminomethyltransferase</fullName>
    </recommendedName>
</protein>
<evidence type="ECO:0008006" key="7">
    <source>
        <dbReference type="Google" id="ProtNLM"/>
    </source>
</evidence>
<dbReference type="InterPro" id="IPR013977">
    <property type="entry name" value="GcvT_C"/>
</dbReference>
<dbReference type="SUPFAM" id="SSF103025">
    <property type="entry name" value="Folate-binding domain"/>
    <property type="match status" value="1"/>
</dbReference>
<feature type="domain" description="Aminomethyltransferase C-terminal" evidence="4">
    <location>
        <begin position="367"/>
        <end position="425"/>
    </location>
</feature>
<dbReference type="NCBIfam" id="TIGR03317">
    <property type="entry name" value="ygfZ_signature"/>
    <property type="match status" value="1"/>
</dbReference>
<dbReference type="PANTHER" id="PTHR43757:SF14">
    <property type="entry name" value="GLYCINE CLEAVAGE T-PROTEIN FAMILY"/>
    <property type="match status" value="1"/>
</dbReference>
<dbReference type="InterPro" id="IPR027266">
    <property type="entry name" value="TrmE/GcvT-like"/>
</dbReference>
<feature type="domain" description="GCVT N-terminal" evidence="3">
    <location>
        <begin position="180"/>
        <end position="339"/>
    </location>
</feature>
<evidence type="ECO:0000313" key="6">
    <source>
        <dbReference type="Proteomes" id="UP000824890"/>
    </source>
</evidence>
<evidence type="ECO:0000259" key="4">
    <source>
        <dbReference type="Pfam" id="PF08669"/>
    </source>
</evidence>
<name>A0ABQ8ENS9_BRANA</name>
<dbReference type="EMBL" id="JAGKQM010000001">
    <property type="protein sequence ID" value="KAH0942967.1"/>
    <property type="molecule type" value="Genomic_DNA"/>
</dbReference>